<dbReference type="PROSITE" id="PS50110">
    <property type="entry name" value="RESPONSE_REGULATORY"/>
    <property type="match status" value="1"/>
</dbReference>
<dbReference type="RefSeq" id="WP_206579582.1">
    <property type="nucleotide sequence ID" value="NZ_JAFKCT010000008.1"/>
</dbReference>
<dbReference type="InterPro" id="IPR050595">
    <property type="entry name" value="Bact_response_regulator"/>
</dbReference>
<dbReference type="InterPro" id="IPR001789">
    <property type="entry name" value="Sig_transdc_resp-reg_receiver"/>
</dbReference>
<feature type="modified residue" description="4-aspartylphosphate" evidence="2">
    <location>
        <position position="54"/>
    </location>
</feature>
<keyword evidence="1 2" id="KW-0597">Phosphoprotein</keyword>
<evidence type="ECO:0000313" key="5">
    <source>
        <dbReference type="Proteomes" id="UP000664317"/>
    </source>
</evidence>
<dbReference type="Gene3D" id="3.40.50.2300">
    <property type="match status" value="1"/>
</dbReference>
<evidence type="ECO:0000313" key="4">
    <source>
        <dbReference type="EMBL" id="MBN7812817.1"/>
    </source>
</evidence>
<dbReference type="PANTHER" id="PTHR44591">
    <property type="entry name" value="STRESS RESPONSE REGULATOR PROTEIN 1"/>
    <property type="match status" value="1"/>
</dbReference>
<dbReference type="SUPFAM" id="SSF52172">
    <property type="entry name" value="CheY-like"/>
    <property type="match status" value="1"/>
</dbReference>
<dbReference type="PANTHER" id="PTHR44591:SF23">
    <property type="entry name" value="CHEY SUBFAMILY"/>
    <property type="match status" value="1"/>
</dbReference>
<dbReference type="SMART" id="SM00448">
    <property type="entry name" value="REC"/>
    <property type="match status" value="1"/>
</dbReference>
<dbReference type="EMBL" id="JAFKCT010000008">
    <property type="protein sequence ID" value="MBN7812817.1"/>
    <property type="molecule type" value="Genomic_DNA"/>
</dbReference>
<proteinExistence type="predicted"/>
<protein>
    <submittedName>
        <fullName evidence="4">Response regulator</fullName>
    </submittedName>
</protein>
<feature type="domain" description="Response regulatory" evidence="3">
    <location>
        <begin position="3"/>
        <end position="119"/>
    </location>
</feature>
<accession>A0ABS3C6S4</accession>
<evidence type="ECO:0000256" key="1">
    <source>
        <dbReference type="ARBA" id="ARBA00022553"/>
    </source>
</evidence>
<evidence type="ECO:0000259" key="3">
    <source>
        <dbReference type="PROSITE" id="PS50110"/>
    </source>
</evidence>
<dbReference type="Pfam" id="PF00072">
    <property type="entry name" value="Response_reg"/>
    <property type="match status" value="1"/>
</dbReference>
<gene>
    <name evidence="4" type="ORF">J0A68_17815</name>
</gene>
<sequence length="119" mass="13442">MAQLVYLDDDRIQHLLMKKLIKIYLPGCSVEVFSEPEALDAWLADHQPDLILSDLNFETSSGWDWVESFAAKSSSPIVFVTASCSPEDRRKAANFDQVKAVIEKPISEENWKMLEALIG</sequence>
<dbReference type="InterPro" id="IPR011006">
    <property type="entry name" value="CheY-like_superfamily"/>
</dbReference>
<comment type="caution">
    <text evidence="4">The sequence shown here is derived from an EMBL/GenBank/DDBJ whole genome shotgun (WGS) entry which is preliminary data.</text>
</comment>
<organism evidence="4 5">
    <name type="scientific">Algoriphagus oliviformis</name>
    <dbReference type="NCBI Taxonomy" id="2811231"/>
    <lineage>
        <taxon>Bacteria</taxon>
        <taxon>Pseudomonadati</taxon>
        <taxon>Bacteroidota</taxon>
        <taxon>Cytophagia</taxon>
        <taxon>Cytophagales</taxon>
        <taxon>Cyclobacteriaceae</taxon>
        <taxon>Algoriphagus</taxon>
    </lineage>
</organism>
<dbReference type="Proteomes" id="UP000664317">
    <property type="component" value="Unassembled WGS sequence"/>
</dbReference>
<reference evidence="4 5" key="1">
    <citation type="submission" date="2021-03" db="EMBL/GenBank/DDBJ databases">
        <title>novel species isolated from a fishpond in China.</title>
        <authorList>
            <person name="Lu H."/>
            <person name="Cai Z."/>
        </authorList>
    </citation>
    <scope>NUCLEOTIDE SEQUENCE [LARGE SCALE GENOMIC DNA]</scope>
    <source>
        <strain evidence="4 5">H41</strain>
    </source>
</reference>
<keyword evidence="5" id="KW-1185">Reference proteome</keyword>
<evidence type="ECO:0000256" key="2">
    <source>
        <dbReference type="PROSITE-ProRule" id="PRU00169"/>
    </source>
</evidence>
<name>A0ABS3C6S4_9BACT</name>